<feature type="domain" description="Restriction endonuclease type IV Mrr" evidence="2">
    <location>
        <begin position="106"/>
        <end position="215"/>
    </location>
</feature>
<keyword evidence="1" id="KW-0472">Membrane</keyword>
<accession>E6PN09</accession>
<dbReference type="InterPro" id="IPR052906">
    <property type="entry name" value="Type_IV_Methyl-Rstrct_Enzyme"/>
</dbReference>
<dbReference type="InterPro" id="IPR011856">
    <property type="entry name" value="tRNA_endonuc-like_dom_sf"/>
</dbReference>
<dbReference type="Pfam" id="PF04471">
    <property type="entry name" value="Mrr_cat"/>
    <property type="match status" value="1"/>
</dbReference>
<dbReference type="InterPro" id="IPR011335">
    <property type="entry name" value="Restrct_endonuc-II-like"/>
</dbReference>
<reference evidence="3" key="1">
    <citation type="submission" date="2009-10" db="EMBL/GenBank/DDBJ databases">
        <title>Diversity of trophic interactions inside an arsenic-rich microbial ecosystem.</title>
        <authorList>
            <person name="Bertin P.N."/>
            <person name="Heinrich-Salmeron A."/>
            <person name="Pelletier E."/>
            <person name="Goulhen-Chollet F."/>
            <person name="Arsene-Ploetze F."/>
            <person name="Gallien S."/>
            <person name="Calteau A."/>
            <person name="Vallenet D."/>
            <person name="Casiot C."/>
            <person name="Chane-Woon-Ming B."/>
            <person name="Giloteaux L."/>
            <person name="Barakat M."/>
            <person name="Bonnefoy V."/>
            <person name="Bruneel O."/>
            <person name="Chandler M."/>
            <person name="Cleiss J."/>
            <person name="Duran R."/>
            <person name="Elbaz-Poulichet F."/>
            <person name="Fonknechten N."/>
            <person name="Lauga B."/>
            <person name="Mornico D."/>
            <person name="Ortet P."/>
            <person name="Schaeffer C."/>
            <person name="Siguier P."/>
            <person name="Alexander Thil Smith A."/>
            <person name="Van Dorsselaer A."/>
            <person name="Weissenbach J."/>
            <person name="Medigue C."/>
            <person name="Le Paslier D."/>
        </authorList>
    </citation>
    <scope>NUCLEOTIDE SEQUENCE</scope>
</reference>
<keyword evidence="1" id="KW-0812">Transmembrane</keyword>
<evidence type="ECO:0000259" key="2">
    <source>
        <dbReference type="Pfam" id="PF04471"/>
    </source>
</evidence>
<organism evidence="3">
    <name type="scientific">mine drainage metagenome</name>
    <dbReference type="NCBI Taxonomy" id="410659"/>
    <lineage>
        <taxon>unclassified sequences</taxon>
        <taxon>metagenomes</taxon>
        <taxon>ecological metagenomes</taxon>
    </lineage>
</organism>
<dbReference type="PANTHER" id="PTHR30015">
    <property type="entry name" value="MRR RESTRICTION SYSTEM PROTEIN"/>
    <property type="match status" value="1"/>
</dbReference>
<gene>
    <name evidence="3" type="ORF">CARN2_2252</name>
</gene>
<feature type="transmembrane region" description="Helical" evidence="1">
    <location>
        <begin position="55"/>
        <end position="82"/>
    </location>
</feature>
<protein>
    <recommendedName>
        <fullName evidence="2">Restriction endonuclease type IV Mrr domain-containing protein</fullName>
    </recommendedName>
</protein>
<dbReference type="GO" id="GO:0015666">
    <property type="term" value="F:restriction endodeoxyribonuclease activity"/>
    <property type="evidence" value="ECO:0007669"/>
    <property type="project" value="TreeGrafter"/>
</dbReference>
<feature type="transmembrane region" description="Helical" evidence="1">
    <location>
        <begin position="12"/>
        <end position="35"/>
    </location>
</feature>
<dbReference type="AlphaFoldDB" id="E6PN09"/>
<dbReference type="GO" id="GO:0009307">
    <property type="term" value="P:DNA restriction-modification system"/>
    <property type="evidence" value="ECO:0007669"/>
    <property type="project" value="InterPro"/>
</dbReference>
<proteinExistence type="predicted"/>
<evidence type="ECO:0000313" key="3">
    <source>
        <dbReference type="EMBL" id="CBH96311.1"/>
    </source>
</evidence>
<evidence type="ECO:0000256" key="1">
    <source>
        <dbReference type="SAM" id="Phobius"/>
    </source>
</evidence>
<name>E6PN09_9ZZZZ</name>
<dbReference type="EMBL" id="CABM01000024">
    <property type="protein sequence ID" value="CBH96311.1"/>
    <property type="molecule type" value="Genomic_DNA"/>
</dbReference>
<dbReference type="GO" id="GO:0003677">
    <property type="term" value="F:DNA binding"/>
    <property type="evidence" value="ECO:0007669"/>
    <property type="project" value="InterPro"/>
</dbReference>
<keyword evidence="1" id="KW-1133">Transmembrane helix</keyword>
<sequence length="218" mass="23907">MSRRRTSAFEDLLDIAASLPWPVSLALAAVSYLLLHHLAGLPSVTAKAVNQIGDVVQHTLLTTMASIFQFIIPIAFIIGAVASRFKRLKARRLYDRVRVSPSVETLRQMTWRDFERLVAESYRHQGYAVTVRGGQGADGGVDVELRMGRDLYLVQCKHWKARQVGVATVRELFGVMTAEGAVGGFVVTSGAFTADAEEFARGHGIELVPAQSLLRQIG</sequence>
<dbReference type="Gene3D" id="3.40.1350.10">
    <property type="match status" value="1"/>
</dbReference>
<dbReference type="PANTHER" id="PTHR30015:SF7">
    <property type="entry name" value="TYPE IV METHYL-DIRECTED RESTRICTION ENZYME ECOKMRR"/>
    <property type="match status" value="1"/>
</dbReference>
<dbReference type="InterPro" id="IPR007560">
    <property type="entry name" value="Restrct_endonuc_IV_Mrr"/>
</dbReference>
<dbReference type="SUPFAM" id="SSF52980">
    <property type="entry name" value="Restriction endonuclease-like"/>
    <property type="match status" value="1"/>
</dbReference>
<comment type="caution">
    <text evidence="3">The sequence shown here is derived from an EMBL/GenBank/DDBJ whole genome shotgun (WGS) entry which is preliminary data.</text>
</comment>